<evidence type="ECO:0000256" key="2">
    <source>
        <dbReference type="ARBA" id="ARBA00023002"/>
    </source>
</evidence>
<dbReference type="RefSeq" id="WP_246112522.1">
    <property type="nucleotide sequence ID" value="NZ_SJPK01000002.1"/>
</dbReference>
<evidence type="ECO:0000256" key="3">
    <source>
        <dbReference type="SAM" id="MobiDB-lite"/>
    </source>
</evidence>
<dbReference type="InterPro" id="IPR020904">
    <property type="entry name" value="Sc_DH/Rdtase_CS"/>
</dbReference>
<organism evidence="4 5">
    <name type="scientific">Allorhodopirellula solitaria</name>
    <dbReference type="NCBI Taxonomy" id="2527987"/>
    <lineage>
        <taxon>Bacteria</taxon>
        <taxon>Pseudomonadati</taxon>
        <taxon>Planctomycetota</taxon>
        <taxon>Planctomycetia</taxon>
        <taxon>Pirellulales</taxon>
        <taxon>Pirellulaceae</taxon>
        <taxon>Allorhodopirellula</taxon>
    </lineage>
</organism>
<evidence type="ECO:0000313" key="5">
    <source>
        <dbReference type="Proteomes" id="UP000318053"/>
    </source>
</evidence>
<comment type="caution">
    <text evidence="4">The sequence shown here is derived from an EMBL/GenBank/DDBJ whole genome shotgun (WGS) entry which is preliminary data.</text>
</comment>
<gene>
    <name evidence="4" type="primary">yghA</name>
    <name evidence="4" type="ORF">CA85_11070</name>
</gene>
<dbReference type="InterPro" id="IPR002347">
    <property type="entry name" value="SDR_fam"/>
</dbReference>
<dbReference type="PANTHER" id="PTHR48107:SF16">
    <property type="entry name" value="NADPH-DEPENDENT ALDEHYDE REDUCTASE 1, CHLOROPLASTIC"/>
    <property type="match status" value="1"/>
</dbReference>
<dbReference type="EC" id="1.-.-.-" evidence="4"/>
<dbReference type="PRINTS" id="PR00080">
    <property type="entry name" value="SDRFAMILY"/>
</dbReference>
<dbReference type="SUPFAM" id="SSF51735">
    <property type="entry name" value="NAD(P)-binding Rossmann-fold domains"/>
    <property type="match status" value="1"/>
</dbReference>
<dbReference type="GO" id="GO:0016614">
    <property type="term" value="F:oxidoreductase activity, acting on CH-OH group of donors"/>
    <property type="evidence" value="ECO:0007669"/>
    <property type="project" value="UniProtKB-ARBA"/>
</dbReference>
<dbReference type="Gene3D" id="3.40.50.720">
    <property type="entry name" value="NAD(P)-binding Rossmann-like Domain"/>
    <property type="match status" value="1"/>
</dbReference>
<reference evidence="4 5" key="1">
    <citation type="submission" date="2019-02" db="EMBL/GenBank/DDBJ databases">
        <title>Deep-cultivation of Planctomycetes and their phenomic and genomic characterization uncovers novel biology.</title>
        <authorList>
            <person name="Wiegand S."/>
            <person name="Jogler M."/>
            <person name="Boedeker C."/>
            <person name="Pinto D."/>
            <person name="Vollmers J."/>
            <person name="Rivas-Marin E."/>
            <person name="Kohn T."/>
            <person name="Peeters S.H."/>
            <person name="Heuer A."/>
            <person name="Rast P."/>
            <person name="Oberbeckmann S."/>
            <person name="Bunk B."/>
            <person name="Jeske O."/>
            <person name="Meyerdierks A."/>
            <person name="Storesund J.E."/>
            <person name="Kallscheuer N."/>
            <person name="Luecker S."/>
            <person name="Lage O.M."/>
            <person name="Pohl T."/>
            <person name="Merkel B.J."/>
            <person name="Hornburger P."/>
            <person name="Mueller R.-W."/>
            <person name="Bruemmer F."/>
            <person name="Labrenz M."/>
            <person name="Spormann A.M."/>
            <person name="Op Den Camp H."/>
            <person name="Overmann J."/>
            <person name="Amann R."/>
            <person name="Jetten M.S.M."/>
            <person name="Mascher T."/>
            <person name="Medema M.H."/>
            <person name="Devos D.P."/>
            <person name="Kaster A.-K."/>
            <person name="Ovreas L."/>
            <person name="Rohde M."/>
            <person name="Galperin M.Y."/>
            <person name="Jogler C."/>
        </authorList>
    </citation>
    <scope>NUCLEOTIDE SEQUENCE [LARGE SCALE GENOMIC DNA]</scope>
    <source>
        <strain evidence="4 5">CA85</strain>
    </source>
</reference>
<name>A0A5C5YFX2_9BACT</name>
<dbReference type="AlphaFoldDB" id="A0A5C5YFX2"/>
<evidence type="ECO:0000256" key="1">
    <source>
        <dbReference type="ARBA" id="ARBA00006484"/>
    </source>
</evidence>
<dbReference type="FunFam" id="3.40.50.720:FF:000084">
    <property type="entry name" value="Short-chain dehydrogenase reductase"/>
    <property type="match status" value="1"/>
</dbReference>
<dbReference type="PRINTS" id="PR00081">
    <property type="entry name" value="GDHRDH"/>
</dbReference>
<keyword evidence="5" id="KW-1185">Reference proteome</keyword>
<dbReference type="Pfam" id="PF13561">
    <property type="entry name" value="adh_short_C2"/>
    <property type="match status" value="1"/>
</dbReference>
<protein>
    <submittedName>
        <fullName evidence="4">Putative oxidoreductase YghA</fullName>
        <ecNumber evidence="4">1.-.-.-</ecNumber>
    </submittedName>
</protein>
<comment type="similarity">
    <text evidence="1">Belongs to the short-chain dehydrogenases/reductases (SDR) family.</text>
</comment>
<proteinExistence type="inferred from homology"/>
<keyword evidence="2 4" id="KW-0560">Oxidoreductase</keyword>
<dbReference type="PANTHER" id="PTHR48107">
    <property type="entry name" value="NADPH-DEPENDENT ALDEHYDE REDUCTASE-LIKE PROTEIN, CHLOROPLASTIC-RELATED"/>
    <property type="match status" value="1"/>
</dbReference>
<dbReference type="Proteomes" id="UP000318053">
    <property type="component" value="Unassembled WGS sequence"/>
</dbReference>
<sequence length="301" mass="32451">MNATQTPERVQLRDPRAAYPQPPFDDQPAIEMPGKTSQMTPAPDHGEKSYRGTGKLRGLSALVTGGDSGIGRAIAIAYAREGANVAINYLSENDDAQQTAKLVEEAGVQAVMLPGDLREEAFCQQLIDHSFDAFGSLDILVNNAAYQETRDEIDQWSTELFDRIFKTNVYAPFWLCRAAMQRLPAGGSIINTASIQGYDPSAYLLPYSATKSSLLGMTKALAELAMEHGVRVNAVAPGPVWTPLIPGSMPSDKVEGFGENTILKRPAQPAELAPLYVWLASPEASYVTAEVFGCTGGRTPV</sequence>
<evidence type="ECO:0000313" key="4">
    <source>
        <dbReference type="EMBL" id="TWT74220.1"/>
    </source>
</evidence>
<dbReference type="InterPro" id="IPR036291">
    <property type="entry name" value="NAD(P)-bd_dom_sf"/>
</dbReference>
<dbReference type="PROSITE" id="PS00061">
    <property type="entry name" value="ADH_SHORT"/>
    <property type="match status" value="1"/>
</dbReference>
<feature type="region of interest" description="Disordered" evidence="3">
    <location>
        <begin position="1"/>
        <end position="52"/>
    </location>
</feature>
<dbReference type="EMBL" id="SJPK01000002">
    <property type="protein sequence ID" value="TWT74220.1"/>
    <property type="molecule type" value="Genomic_DNA"/>
</dbReference>
<accession>A0A5C5YFX2</accession>